<reference evidence="14" key="1">
    <citation type="journal article" date="2011" name="J. Bacteriol.">
        <title>Genome sequences of eight morphologically diverse alphaproteobacteria.</title>
        <authorList>
            <consortium name="US DOE Joint Genome Institute"/>
            <person name="Brown P.J."/>
            <person name="Kysela D.T."/>
            <person name="Buechlein A."/>
            <person name="Hemmerich C."/>
            <person name="Brun Y.V."/>
        </authorList>
    </citation>
    <scope>NUCLEOTIDE SEQUENCE [LARGE SCALE GENOMIC DNA]</scope>
    <source>
        <strain evidence="14">ATCC 51888 / DSM 1869 / NCIB 11706 / TK 0415</strain>
    </source>
</reference>
<dbReference type="InterPro" id="IPR000394">
    <property type="entry name" value="RNA_pol_sigma_54"/>
</dbReference>
<dbReference type="EMBL" id="CP002083">
    <property type="protein sequence ID" value="ADJ22219.1"/>
    <property type="molecule type" value="Genomic_DNA"/>
</dbReference>
<evidence type="ECO:0000256" key="6">
    <source>
        <dbReference type="ARBA" id="ARBA00023082"/>
    </source>
</evidence>
<keyword evidence="3 9" id="KW-0808">Transferase</keyword>
<keyword evidence="7 9" id="KW-0238">DNA-binding</keyword>
<dbReference type="Pfam" id="PF04963">
    <property type="entry name" value="Sigma54_CBD"/>
    <property type="match status" value="1"/>
</dbReference>
<dbReference type="HOGENOM" id="CLU_020569_0_0_5"/>
<protein>
    <recommendedName>
        <fullName evidence="9">RNA polymerase sigma-54 factor</fullName>
    </recommendedName>
</protein>
<evidence type="ECO:0000256" key="3">
    <source>
        <dbReference type="ARBA" id="ARBA00022679"/>
    </source>
</evidence>
<gene>
    <name evidence="13" type="ordered locus">Hden_0397</name>
</gene>
<dbReference type="Pfam" id="PF04552">
    <property type="entry name" value="Sigma54_DBD"/>
    <property type="match status" value="1"/>
</dbReference>
<keyword evidence="14" id="KW-1185">Reference proteome</keyword>
<dbReference type="PANTHER" id="PTHR32248">
    <property type="entry name" value="RNA POLYMERASE SIGMA-54 FACTOR"/>
    <property type="match status" value="1"/>
</dbReference>
<dbReference type="OrthoDB" id="9814402at2"/>
<dbReference type="PANTHER" id="PTHR32248:SF4">
    <property type="entry name" value="RNA POLYMERASE SIGMA-54 FACTOR"/>
    <property type="match status" value="1"/>
</dbReference>
<dbReference type="AlphaFoldDB" id="D8JRJ0"/>
<dbReference type="STRING" id="582899.Hden_0397"/>
<comment type="function">
    <text evidence="9">Sigma factors are initiation factors that promote the attachment of RNA polymerase to specific initiation sites and are then released.</text>
</comment>
<keyword evidence="2 9" id="KW-0240">DNA-directed RNA polymerase</keyword>
<dbReference type="InterPro" id="IPR007046">
    <property type="entry name" value="RNA_pol_sigma_54_core-bd"/>
</dbReference>
<dbReference type="Gene3D" id="1.10.10.1330">
    <property type="entry name" value="RNA polymerase sigma-54 factor, core-binding domain"/>
    <property type="match status" value="1"/>
</dbReference>
<proteinExistence type="inferred from homology"/>
<evidence type="ECO:0000256" key="8">
    <source>
        <dbReference type="ARBA" id="ARBA00023163"/>
    </source>
</evidence>
<accession>D8JRJ0</accession>
<feature type="domain" description="RNA polymerase sigma factor 54 DNA-binding" evidence="11">
    <location>
        <begin position="340"/>
        <end position="498"/>
    </location>
</feature>
<dbReference type="Proteomes" id="UP000002033">
    <property type="component" value="Chromosome"/>
</dbReference>
<dbReference type="NCBIfam" id="NF009118">
    <property type="entry name" value="PRK12469.1"/>
    <property type="match status" value="1"/>
</dbReference>
<evidence type="ECO:0000313" key="14">
    <source>
        <dbReference type="Proteomes" id="UP000002033"/>
    </source>
</evidence>
<evidence type="ECO:0000259" key="11">
    <source>
        <dbReference type="Pfam" id="PF04552"/>
    </source>
</evidence>
<evidence type="ECO:0000259" key="12">
    <source>
        <dbReference type="Pfam" id="PF04963"/>
    </source>
</evidence>
<evidence type="ECO:0000256" key="10">
    <source>
        <dbReference type="SAM" id="MobiDB-lite"/>
    </source>
</evidence>
<evidence type="ECO:0000313" key="13">
    <source>
        <dbReference type="EMBL" id="ADJ22219.1"/>
    </source>
</evidence>
<dbReference type="GO" id="GO:0001216">
    <property type="term" value="F:DNA-binding transcription activator activity"/>
    <property type="evidence" value="ECO:0007669"/>
    <property type="project" value="InterPro"/>
</dbReference>
<dbReference type="PROSITE" id="PS00717">
    <property type="entry name" value="SIGMA54_1"/>
    <property type="match status" value="1"/>
</dbReference>
<evidence type="ECO:0000256" key="9">
    <source>
        <dbReference type="PIRNR" id="PIRNR000774"/>
    </source>
</evidence>
<feature type="compositionally biased region" description="Basic and acidic residues" evidence="10">
    <location>
        <begin position="68"/>
        <end position="82"/>
    </location>
</feature>
<keyword evidence="4 9" id="KW-0548">Nucleotidyltransferase</keyword>
<evidence type="ECO:0000256" key="2">
    <source>
        <dbReference type="ARBA" id="ARBA00022478"/>
    </source>
</evidence>
<feature type="compositionally biased region" description="Gly residues" evidence="10">
    <location>
        <begin position="105"/>
        <end position="114"/>
    </location>
</feature>
<dbReference type="PIRSF" id="PIRSF000774">
    <property type="entry name" value="RpoN"/>
    <property type="match status" value="1"/>
</dbReference>
<evidence type="ECO:0000256" key="4">
    <source>
        <dbReference type="ARBA" id="ARBA00022695"/>
    </source>
</evidence>
<dbReference type="GO" id="GO:0003677">
    <property type="term" value="F:DNA binding"/>
    <property type="evidence" value="ECO:0007669"/>
    <property type="project" value="UniProtKB-KW"/>
</dbReference>
<dbReference type="PRINTS" id="PR00045">
    <property type="entry name" value="SIGMA54FCT"/>
</dbReference>
<organism evidence="13 14">
    <name type="scientific">Hyphomicrobium denitrificans (strain ATCC 51888 / DSM 1869 / NCIMB 11706 / TK 0415)</name>
    <dbReference type="NCBI Taxonomy" id="582899"/>
    <lineage>
        <taxon>Bacteria</taxon>
        <taxon>Pseudomonadati</taxon>
        <taxon>Pseudomonadota</taxon>
        <taxon>Alphaproteobacteria</taxon>
        <taxon>Hyphomicrobiales</taxon>
        <taxon>Hyphomicrobiaceae</taxon>
        <taxon>Hyphomicrobium</taxon>
    </lineage>
</organism>
<dbReference type="NCBIfam" id="TIGR02395">
    <property type="entry name" value="rpoN_sigma"/>
    <property type="match status" value="1"/>
</dbReference>
<feature type="region of interest" description="Disordered" evidence="10">
    <location>
        <begin position="49"/>
        <end position="114"/>
    </location>
</feature>
<dbReference type="PROSITE" id="PS00718">
    <property type="entry name" value="SIGMA54_2"/>
    <property type="match status" value="1"/>
</dbReference>
<dbReference type="InterPro" id="IPR007634">
    <property type="entry name" value="RNA_pol_sigma_54_DNA-bd"/>
</dbReference>
<dbReference type="RefSeq" id="WP_013214438.1">
    <property type="nucleotide sequence ID" value="NC_014313.1"/>
</dbReference>
<keyword evidence="8 9" id="KW-0804">Transcription</keyword>
<dbReference type="GO" id="GO:0006352">
    <property type="term" value="P:DNA-templated transcription initiation"/>
    <property type="evidence" value="ECO:0007669"/>
    <property type="project" value="InterPro"/>
</dbReference>
<dbReference type="PROSITE" id="PS50044">
    <property type="entry name" value="SIGMA54_3"/>
    <property type="match status" value="1"/>
</dbReference>
<dbReference type="InterPro" id="IPR038709">
    <property type="entry name" value="RpoN_core-bd_sf"/>
</dbReference>
<name>D8JRJ0_HYPDA</name>
<dbReference type="Gene3D" id="1.10.10.60">
    <property type="entry name" value="Homeodomain-like"/>
    <property type="match status" value="1"/>
</dbReference>
<dbReference type="Pfam" id="PF00309">
    <property type="entry name" value="Sigma54_AID"/>
    <property type="match status" value="1"/>
</dbReference>
<keyword evidence="5 9" id="KW-0805">Transcription regulation</keyword>
<dbReference type="KEGG" id="hdn:Hden_0397"/>
<comment type="similarity">
    <text evidence="1 9">Belongs to the sigma-54 factor family.</text>
</comment>
<sequence length="510" mass="56668">MALSAKLELRQGQQLVMTPQLQQAIRLLQLSNMELTEFVDAELEKNPLLEREETSAAAKTSDDPVSQAEERTSSIDEERWLDLRQPVQDHSGGLDTDFGNVFQGPGTGEPLGGPSSGLGWANVTQRMHSGGDGDSDLEDYVANQVSLRDHLNAQLPLTIVDPVERIIGQYLVDLVDEAGYIPANLEPLSDRLGAPLELVESVLDKLQTFDPPGIFARSLAECLALQLKDQNRYDPLMAELLANLDLLGNRNLAALKKAVGVDMDELADMIREIKRLNPKPGLKFGSVQMQPVVPDVIVRAASDGGWHVELNSDTLPRVLVNRTYYTRIAKTATNERDKGYLFDCLQTANWLVKSLDQRARTILKVAEQIVRQQDSFFMYGVQHLRPLNLRTIADAISMHESTVSRVTSNKYIATPRGIFELKYFFTSAIASAADGEAHSSESVRHRIKQLIDAEHADAVLSDDQLVDRLKGEGIDIARRTVAKYREAMRIPSSVQRRRDKRLVERLGGAG</sequence>
<dbReference type="NCBIfam" id="NF004596">
    <property type="entry name" value="PRK05932.1-3"/>
    <property type="match status" value="1"/>
</dbReference>
<dbReference type="GO" id="GO:0016987">
    <property type="term" value="F:sigma factor activity"/>
    <property type="evidence" value="ECO:0007669"/>
    <property type="project" value="UniProtKB-KW"/>
</dbReference>
<feature type="domain" description="RNA polymerase sigma factor 54 core-binding" evidence="12">
    <location>
        <begin position="137"/>
        <end position="324"/>
    </location>
</feature>
<evidence type="ECO:0000256" key="5">
    <source>
        <dbReference type="ARBA" id="ARBA00023015"/>
    </source>
</evidence>
<evidence type="ECO:0000256" key="1">
    <source>
        <dbReference type="ARBA" id="ARBA00008798"/>
    </source>
</evidence>
<evidence type="ECO:0000256" key="7">
    <source>
        <dbReference type="ARBA" id="ARBA00023125"/>
    </source>
</evidence>
<dbReference type="GO" id="GO:0000428">
    <property type="term" value="C:DNA-directed RNA polymerase complex"/>
    <property type="evidence" value="ECO:0007669"/>
    <property type="project" value="UniProtKB-KW"/>
</dbReference>
<dbReference type="eggNOG" id="COG1508">
    <property type="taxonomic scope" value="Bacteria"/>
</dbReference>
<dbReference type="GO" id="GO:0016779">
    <property type="term" value="F:nucleotidyltransferase activity"/>
    <property type="evidence" value="ECO:0007669"/>
    <property type="project" value="UniProtKB-KW"/>
</dbReference>
<keyword evidence="6 9" id="KW-0731">Sigma factor</keyword>